<evidence type="ECO:0000256" key="1">
    <source>
        <dbReference type="SAM" id="MobiDB-lite"/>
    </source>
</evidence>
<proteinExistence type="predicted"/>
<dbReference type="RefSeq" id="WP_175328475.1">
    <property type="nucleotide sequence ID" value="NZ_BMOI01000005.1"/>
</dbReference>
<comment type="caution">
    <text evidence="2">The sequence shown here is derived from an EMBL/GenBank/DDBJ whole genome shotgun (WGS) entry which is preliminary data.</text>
</comment>
<name>A0A8H9GBC5_9MICO</name>
<dbReference type="EMBL" id="BMOI01000005">
    <property type="protein sequence ID" value="GGK97685.1"/>
    <property type="molecule type" value="Genomic_DNA"/>
</dbReference>
<feature type="region of interest" description="Disordered" evidence="1">
    <location>
        <begin position="296"/>
        <end position="329"/>
    </location>
</feature>
<feature type="compositionally biased region" description="Basic and acidic residues" evidence="1">
    <location>
        <begin position="296"/>
        <end position="321"/>
    </location>
</feature>
<feature type="region of interest" description="Disordered" evidence="1">
    <location>
        <begin position="166"/>
        <end position="252"/>
    </location>
</feature>
<evidence type="ECO:0000313" key="5">
    <source>
        <dbReference type="Proteomes" id="UP000746584"/>
    </source>
</evidence>
<accession>A0A8H9GBC5</accession>
<dbReference type="Proteomes" id="UP000648535">
    <property type="component" value="Unassembled WGS sequence"/>
</dbReference>
<protein>
    <submittedName>
        <fullName evidence="2">Uncharacterized protein</fullName>
    </submittedName>
</protein>
<gene>
    <name evidence="2" type="ORF">GCM10009769_14780</name>
    <name evidence="3" type="ORF">JOE58_003345</name>
</gene>
<evidence type="ECO:0000313" key="2">
    <source>
        <dbReference type="EMBL" id="GGK97685.1"/>
    </source>
</evidence>
<reference evidence="2" key="2">
    <citation type="submission" date="2020-09" db="EMBL/GenBank/DDBJ databases">
        <authorList>
            <person name="Sun Q."/>
            <person name="Ohkuma M."/>
        </authorList>
    </citation>
    <scope>NUCLEOTIDE SEQUENCE</scope>
    <source>
        <strain evidence="2">JCM 1480</strain>
    </source>
</reference>
<reference evidence="2" key="1">
    <citation type="journal article" date="2014" name="Int. J. Syst. Evol. Microbiol.">
        <title>Complete genome sequence of Corynebacterium casei LMG S-19264T (=DSM 44701T), isolated from a smear-ripened cheese.</title>
        <authorList>
            <consortium name="US DOE Joint Genome Institute (JGI-PGF)"/>
            <person name="Walter F."/>
            <person name="Albersmeier A."/>
            <person name="Kalinowski J."/>
            <person name="Ruckert C."/>
        </authorList>
    </citation>
    <scope>NUCLEOTIDE SEQUENCE</scope>
    <source>
        <strain evidence="2">JCM 1480</strain>
    </source>
</reference>
<organism evidence="2 4">
    <name type="scientific">Curtobacterium luteum</name>
    <dbReference type="NCBI Taxonomy" id="33881"/>
    <lineage>
        <taxon>Bacteria</taxon>
        <taxon>Bacillati</taxon>
        <taxon>Actinomycetota</taxon>
        <taxon>Actinomycetes</taxon>
        <taxon>Micrococcales</taxon>
        <taxon>Microbacteriaceae</taxon>
        <taxon>Curtobacterium</taxon>
    </lineage>
</organism>
<feature type="compositionally biased region" description="Basic and acidic residues" evidence="1">
    <location>
        <begin position="237"/>
        <end position="251"/>
    </location>
</feature>
<dbReference type="Proteomes" id="UP000746584">
    <property type="component" value="Unassembled WGS sequence"/>
</dbReference>
<keyword evidence="5" id="KW-1185">Reference proteome</keyword>
<reference evidence="3 5" key="3">
    <citation type="submission" date="2021-01" db="EMBL/GenBank/DDBJ databases">
        <title>Sequencing the genomes of 1000 actinobacteria strains.</title>
        <authorList>
            <person name="Klenk H.-P."/>
        </authorList>
    </citation>
    <scope>NUCLEOTIDE SEQUENCE [LARGE SCALE GENOMIC DNA]</scope>
    <source>
        <strain evidence="3 5">DSM 20542</strain>
    </source>
</reference>
<feature type="compositionally biased region" description="Low complexity" evidence="1">
    <location>
        <begin position="220"/>
        <end position="231"/>
    </location>
</feature>
<sequence length="329" mass="34989">MEFSEVAGELLLAAPGDFVRVRTERQRAVRKDDRALATRIGSLRKPAPAAWVVDLLARDGALDEAIDLGPALRQAQTDADPDEIATLRKQRARLVRRLTDRGAELAVDAGHGVTRAVLDQVGATIEAAMMDPHAAAAVRSGLLVRPLESVGFDGVDLDGALADPDAVPGAWSGSDAPPIPIDHARGRGGTRRGDHRADAGGPSGSVRASRPSARTPGPVPQAAPDDAAPVPHRGAARRAEADARRASREADAALDAAEEALDGVDARRQALEERRAGLAAELERLDRNLEDLASETERLRDARDDAERASDRARAEFEAARGHRSGRRR</sequence>
<evidence type="ECO:0000313" key="3">
    <source>
        <dbReference type="EMBL" id="MBM7804094.1"/>
    </source>
</evidence>
<evidence type="ECO:0000313" key="4">
    <source>
        <dbReference type="Proteomes" id="UP000648535"/>
    </source>
</evidence>
<dbReference type="EMBL" id="JAFBCG010000001">
    <property type="protein sequence ID" value="MBM7804094.1"/>
    <property type="molecule type" value="Genomic_DNA"/>
</dbReference>
<dbReference type="AlphaFoldDB" id="A0A8H9GBC5"/>